<dbReference type="InterPro" id="IPR052916">
    <property type="entry name" value="Type-I_RE_MTase_Subunit"/>
</dbReference>
<dbReference type="EMBL" id="JBHEZY010000001">
    <property type="protein sequence ID" value="MFC1429204.1"/>
    <property type="molecule type" value="Genomic_DNA"/>
</dbReference>
<reference evidence="4 5" key="1">
    <citation type="submission" date="2024-09" db="EMBL/GenBank/DDBJ databases">
        <authorList>
            <person name="Lee S.D."/>
        </authorList>
    </citation>
    <scope>NUCLEOTIDE SEQUENCE [LARGE SCALE GENOMIC DNA]</scope>
    <source>
        <strain evidence="4 5">N1-3</strain>
    </source>
</reference>
<evidence type="ECO:0000313" key="5">
    <source>
        <dbReference type="Proteomes" id="UP001592530"/>
    </source>
</evidence>
<dbReference type="PRINTS" id="PR00507">
    <property type="entry name" value="N12N6MTFRASE"/>
</dbReference>
<dbReference type="SUPFAM" id="SSF116734">
    <property type="entry name" value="DNA methylase specificity domain"/>
    <property type="match status" value="1"/>
</dbReference>
<comment type="caution">
    <text evidence="4">The sequence shown here is derived from an EMBL/GenBank/DDBJ whole genome shotgun (WGS) entry which is preliminary data.</text>
</comment>
<evidence type="ECO:0000256" key="1">
    <source>
        <dbReference type="ARBA" id="ARBA00022747"/>
    </source>
</evidence>
<keyword evidence="4" id="KW-0489">Methyltransferase</keyword>
<organism evidence="4 5">
    <name type="scientific">Streptacidiphilus alkalitolerans</name>
    <dbReference type="NCBI Taxonomy" id="3342712"/>
    <lineage>
        <taxon>Bacteria</taxon>
        <taxon>Bacillati</taxon>
        <taxon>Actinomycetota</taxon>
        <taxon>Actinomycetes</taxon>
        <taxon>Kitasatosporales</taxon>
        <taxon>Streptomycetaceae</taxon>
        <taxon>Streptacidiphilus</taxon>
    </lineage>
</organism>
<proteinExistence type="predicted"/>
<dbReference type="Gene3D" id="1.10.10.10">
    <property type="entry name" value="Winged helix-like DNA-binding domain superfamily/Winged helix DNA-binding domain"/>
    <property type="match status" value="1"/>
</dbReference>
<feature type="domain" description="DNA methylase adenine-specific" evidence="3">
    <location>
        <begin position="188"/>
        <end position="486"/>
    </location>
</feature>
<evidence type="ECO:0000256" key="2">
    <source>
        <dbReference type="ARBA" id="ARBA00023125"/>
    </source>
</evidence>
<dbReference type="PANTHER" id="PTHR42998">
    <property type="entry name" value="TYPE I RESTRICTION ENZYME HINDVIIP M PROTEIN-RELATED"/>
    <property type="match status" value="1"/>
</dbReference>
<dbReference type="Proteomes" id="UP001592530">
    <property type="component" value="Unassembled WGS sequence"/>
</dbReference>
<sequence>MDCTMLYIQFCRSTATTRSPGMSEDPTPTPLVTAAEISRLAQVTRATVSNWRKRHDDFPAPVGGTDSSPAYDLEAVTAWLAANERLPEANPIDGLRTAVRMVPADAVGDVLPLVLAASRLNAGELDRLRALDGAEFDLRCEELIVERAPEVPRAPGGHIQDSLGGSDLRRAVVECVRVGRIDALLSVLEYSQRDTGPARGQYPTPEPLAALLADLATANLDEPVNSGFDPACGTGALLAALRGYGVEVLAGQDLLAPQAAQTMVMLALGTDAPSDTLSSAAGDSLRADAFPTLRADVVVCNPPYGDTDWGQDELAYDERWAYGVPAAKESELAWLQHCLAHLRPGGRAVLLLPPAVAGRPSGRRIRAELVRRGAIRAVVSLPAGAAPPAHITLHAWVLERPVGELASVDPVLFVDASRDADGSPVRLSGVPETSGGRLKAQWQALHESVLGAWRAFEDRPGLARVVPAIDLLDDTVDLTPQRHVPAAAHAQNPDEIARGAQAAWASLRTLAAGLAQPSHGPDADNTAWPLATRPEPRAWRMATVGDLLRGGALALVRGASSVPRGTGDAQGGERPVLMAKDLRDGDGPSETVASVGDRMKLSTEVARGDIVISEIVHGRMNVLVAGALEEGALLGTNLIVLRPDTQRLDPHFLAGFLATPDNLGRAVSGSTIMRLDPRRLQVPLIPLTEQHRYGESFQALRQLSAAARQIAALGEDAARQLTWGLTSGALVPPTDPKGP</sequence>
<dbReference type="Gene3D" id="3.90.220.20">
    <property type="entry name" value="DNA methylase specificity domains"/>
    <property type="match status" value="1"/>
</dbReference>
<dbReference type="Gene3D" id="3.40.50.150">
    <property type="entry name" value="Vaccinia Virus protein VP39"/>
    <property type="match status" value="1"/>
</dbReference>
<dbReference type="PANTHER" id="PTHR42998:SF1">
    <property type="entry name" value="TYPE I RESTRICTION ENZYME HINDI METHYLASE SUBUNIT"/>
    <property type="match status" value="1"/>
</dbReference>
<evidence type="ECO:0000259" key="3">
    <source>
        <dbReference type="Pfam" id="PF02384"/>
    </source>
</evidence>
<evidence type="ECO:0000313" key="4">
    <source>
        <dbReference type="EMBL" id="MFC1429204.1"/>
    </source>
</evidence>
<dbReference type="InterPro" id="IPR003356">
    <property type="entry name" value="DNA_methylase_A-5"/>
</dbReference>
<dbReference type="InterPro" id="IPR044946">
    <property type="entry name" value="Restrct_endonuc_typeI_TRD_sf"/>
</dbReference>
<dbReference type="RefSeq" id="WP_380547582.1">
    <property type="nucleotide sequence ID" value="NZ_JBHEZY010000001.1"/>
</dbReference>
<keyword evidence="2" id="KW-0238">DNA-binding</keyword>
<dbReference type="GO" id="GO:0008168">
    <property type="term" value="F:methyltransferase activity"/>
    <property type="evidence" value="ECO:0007669"/>
    <property type="project" value="UniProtKB-KW"/>
</dbReference>
<name>A0ABV6WTA7_9ACTN</name>
<dbReference type="PROSITE" id="PS00092">
    <property type="entry name" value="N6_MTASE"/>
    <property type="match status" value="1"/>
</dbReference>
<protein>
    <submittedName>
        <fullName evidence="4">N-6 DNA methylase</fullName>
    </submittedName>
</protein>
<keyword evidence="1" id="KW-0680">Restriction system</keyword>
<gene>
    <name evidence="4" type="ORF">ACEZDB_00825</name>
</gene>
<dbReference type="CDD" id="cd02440">
    <property type="entry name" value="AdoMet_MTases"/>
    <property type="match status" value="1"/>
</dbReference>
<dbReference type="Pfam" id="PF02384">
    <property type="entry name" value="N6_Mtase"/>
    <property type="match status" value="1"/>
</dbReference>
<dbReference type="InterPro" id="IPR036388">
    <property type="entry name" value="WH-like_DNA-bd_sf"/>
</dbReference>
<keyword evidence="4" id="KW-0808">Transferase</keyword>
<dbReference type="GO" id="GO:0032259">
    <property type="term" value="P:methylation"/>
    <property type="evidence" value="ECO:0007669"/>
    <property type="project" value="UniProtKB-KW"/>
</dbReference>
<dbReference type="InterPro" id="IPR029063">
    <property type="entry name" value="SAM-dependent_MTases_sf"/>
</dbReference>
<dbReference type="SUPFAM" id="SSF53335">
    <property type="entry name" value="S-adenosyl-L-methionine-dependent methyltransferases"/>
    <property type="match status" value="1"/>
</dbReference>
<accession>A0ABV6WTA7</accession>
<dbReference type="InterPro" id="IPR002052">
    <property type="entry name" value="DNA_methylase_N6_adenine_CS"/>
</dbReference>